<dbReference type="EMBL" id="JANJYI010000004">
    <property type="protein sequence ID" value="KAK2653791.1"/>
    <property type="molecule type" value="Genomic_DNA"/>
</dbReference>
<evidence type="ECO:0000259" key="1">
    <source>
        <dbReference type="PROSITE" id="PS50879"/>
    </source>
</evidence>
<protein>
    <recommendedName>
        <fullName evidence="1">RNase H type-1 domain-containing protein</fullName>
    </recommendedName>
</protein>
<gene>
    <name evidence="2" type="ORF">Ddye_013647</name>
</gene>
<dbReference type="GO" id="GO:0004523">
    <property type="term" value="F:RNA-DNA hybrid ribonuclease activity"/>
    <property type="evidence" value="ECO:0007669"/>
    <property type="project" value="InterPro"/>
</dbReference>
<dbReference type="InterPro" id="IPR044730">
    <property type="entry name" value="RNase_H-like_dom_plant"/>
</dbReference>
<dbReference type="InterPro" id="IPR053151">
    <property type="entry name" value="RNase_H-like"/>
</dbReference>
<sequence>MDSLKFNVDGSARGNPGHAGISCVLRDSNGKAVCLFSFSVGLIDSNSAEILAIKKVVELCLFDPSLHCRVISIVSDSKVVVSWINNDDFDSLEHVNSINYIRSHLKSWDGLEVVHASRMYNYFTDNLAKLGSSSNGDFLVNLGDLTKETFKCLTKF</sequence>
<dbReference type="PANTHER" id="PTHR47723:SF22">
    <property type="entry name" value="RNASE H TYPE-1 DOMAIN-CONTAINING PROTEIN"/>
    <property type="match status" value="1"/>
</dbReference>
<proteinExistence type="predicted"/>
<evidence type="ECO:0000313" key="3">
    <source>
        <dbReference type="Proteomes" id="UP001280121"/>
    </source>
</evidence>
<dbReference type="GO" id="GO:0003676">
    <property type="term" value="F:nucleic acid binding"/>
    <property type="evidence" value="ECO:0007669"/>
    <property type="project" value="InterPro"/>
</dbReference>
<dbReference type="AlphaFoldDB" id="A0AAD9X6H1"/>
<reference evidence="2" key="1">
    <citation type="journal article" date="2023" name="Plant J.">
        <title>Genome sequences and population genomics provide insights into the demographic history, inbreeding, and mutation load of two 'living fossil' tree species of Dipteronia.</title>
        <authorList>
            <person name="Feng Y."/>
            <person name="Comes H.P."/>
            <person name="Chen J."/>
            <person name="Zhu S."/>
            <person name="Lu R."/>
            <person name="Zhang X."/>
            <person name="Li P."/>
            <person name="Qiu J."/>
            <person name="Olsen K.M."/>
            <person name="Qiu Y."/>
        </authorList>
    </citation>
    <scope>NUCLEOTIDE SEQUENCE</scope>
    <source>
        <strain evidence="2">KIB01</strain>
    </source>
</reference>
<dbReference type="SUPFAM" id="SSF53098">
    <property type="entry name" value="Ribonuclease H-like"/>
    <property type="match status" value="1"/>
</dbReference>
<dbReference type="Pfam" id="PF13456">
    <property type="entry name" value="RVT_3"/>
    <property type="match status" value="1"/>
</dbReference>
<dbReference type="Proteomes" id="UP001280121">
    <property type="component" value="Unassembled WGS sequence"/>
</dbReference>
<dbReference type="PANTHER" id="PTHR47723">
    <property type="entry name" value="OS05G0353850 PROTEIN"/>
    <property type="match status" value="1"/>
</dbReference>
<dbReference type="InterPro" id="IPR012337">
    <property type="entry name" value="RNaseH-like_sf"/>
</dbReference>
<accession>A0AAD9X6H1</accession>
<evidence type="ECO:0000313" key="2">
    <source>
        <dbReference type="EMBL" id="KAK2653791.1"/>
    </source>
</evidence>
<organism evidence="2 3">
    <name type="scientific">Dipteronia dyeriana</name>
    <dbReference type="NCBI Taxonomy" id="168575"/>
    <lineage>
        <taxon>Eukaryota</taxon>
        <taxon>Viridiplantae</taxon>
        <taxon>Streptophyta</taxon>
        <taxon>Embryophyta</taxon>
        <taxon>Tracheophyta</taxon>
        <taxon>Spermatophyta</taxon>
        <taxon>Magnoliopsida</taxon>
        <taxon>eudicotyledons</taxon>
        <taxon>Gunneridae</taxon>
        <taxon>Pentapetalae</taxon>
        <taxon>rosids</taxon>
        <taxon>malvids</taxon>
        <taxon>Sapindales</taxon>
        <taxon>Sapindaceae</taxon>
        <taxon>Hippocastanoideae</taxon>
        <taxon>Acereae</taxon>
        <taxon>Dipteronia</taxon>
    </lineage>
</organism>
<dbReference type="PROSITE" id="PS50879">
    <property type="entry name" value="RNASE_H_1"/>
    <property type="match status" value="1"/>
</dbReference>
<feature type="domain" description="RNase H type-1" evidence="1">
    <location>
        <begin position="1"/>
        <end position="133"/>
    </location>
</feature>
<dbReference type="InterPro" id="IPR036397">
    <property type="entry name" value="RNaseH_sf"/>
</dbReference>
<dbReference type="Gene3D" id="3.30.420.10">
    <property type="entry name" value="Ribonuclease H-like superfamily/Ribonuclease H"/>
    <property type="match status" value="1"/>
</dbReference>
<keyword evidence="3" id="KW-1185">Reference proteome</keyword>
<dbReference type="InterPro" id="IPR002156">
    <property type="entry name" value="RNaseH_domain"/>
</dbReference>
<dbReference type="CDD" id="cd06222">
    <property type="entry name" value="RNase_H_like"/>
    <property type="match status" value="1"/>
</dbReference>
<name>A0AAD9X6H1_9ROSI</name>
<comment type="caution">
    <text evidence="2">The sequence shown here is derived from an EMBL/GenBank/DDBJ whole genome shotgun (WGS) entry which is preliminary data.</text>
</comment>